<dbReference type="Gene3D" id="3.40.50.1370">
    <property type="entry name" value="Aspartate/ornithine carbamoyltransferase"/>
    <property type="match status" value="2"/>
</dbReference>
<dbReference type="Pfam" id="PF00185">
    <property type="entry name" value="OTCace"/>
    <property type="match status" value="1"/>
</dbReference>
<dbReference type="PANTHER" id="PTHR45753:SF6">
    <property type="entry name" value="ASPARTATE CARBAMOYLTRANSFERASE"/>
    <property type="match status" value="1"/>
</dbReference>
<evidence type="ECO:0000256" key="5">
    <source>
        <dbReference type="ARBA" id="ARBA00022975"/>
    </source>
</evidence>
<dbReference type="GO" id="GO:0004070">
    <property type="term" value="F:aspartate carbamoyltransferase activity"/>
    <property type="evidence" value="ECO:0007669"/>
    <property type="project" value="UniProtKB-EC"/>
</dbReference>
<dbReference type="FunFam" id="3.40.50.1370:FF:000012">
    <property type="entry name" value="Aspartate carbamoyltransferase"/>
    <property type="match status" value="1"/>
</dbReference>
<dbReference type="EC" id="2.1.3.2" evidence="3"/>
<dbReference type="NCBIfam" id="TIGR00670">
    <property type="entry name" value="asp_carb_tr"/>
    <property type="match status" value="1"/>
</dbReference>
<dbReference type="HAMAP" id="MF_00001">
    <property type="entry name" value="Asp_carb_tr"/>
    <property type="match status" value="1"/>
</dbReference>
<evidence type="ECO:0000256" key="2">
    <source>
        <dbReference type="ARBA" id="ARBA00008896"/>
    </source>
</evidence>
<dbReference type="PRINTS" id="PR00101">
    <property type="entry name" value="ATCASE"/>
</dbReference>
<evidence type="ECO:0000256" key="6">
    <source>
        <dbReference type="ARBA" id="ARBA00043884"/>
    </source>
</evidence>
<dbReference type="GO" id="GO:0006207">
    <property type="term" value="P:'de novo' pyrimidine nucleobase biosynthetic process"/>
    <property type="evidence" value="ECO:0007669"/>
    <property type="project" value="InterPro"/>
</dbReference>
<evidence type="ECO:0000256" key="3">
    <source>
        <dbReference type="ARBA" id="ARBA00013008"/>
    </source>
</evidence>
<evidence type="ECO:0000259" key="8">
    <source>
        <dbReference type="Pfam" id="PF00185"/>
    </source>
</evidence>
<dbReference type="SUPFAM" id="SSF53671">
    <property type="entry name" value="Aspartate/ornithine carbamoyltransferase"/>
    <property type="match status" value="1"/>
</dbReference>
<evidence type="ECO:0000256" key="1">
    <source>
        <dbReference type="ARBA" id="ARBA00004852"/>
    </source>
</evidence>
<gene>
    <name evidence="10" type="ORF">UFOPK1650_00013</name>
</gene>
<dbReference type="AlphaFoldDB" id="A0A6J6D466"/>
<comment type="function">
    <text evidence="6">Catalyzes the condensation of carbamoyl phosphate and aspartate to form carbamoyl aspartate and inorganic phosphate, the committed step in the de novo pyrimidine nucleotide biosynthesis pathway.</text>
</comment>
<sequence>MKIPRHLLSVDDLTRESAIAILDTAAQLSQLSEGKMKKLPTLRGRAVVNLFYEDSTRTRISFETAAKRLSADVINFNAKGSSVSKGESLKDTALTLQAMGADAVIIRHPSSGAPQRLADSGWIKGPVINAGDGTRQHPTQALLDAFTMRNRFGGVGGGLDGLRLAIVGDILHSRVARSNIFLASMLGAKVTLIAPPTLLPVEIGEWPVEVSYRIDESIEEFDVVMPLRIQRERMNQGFFPTEREFSRHYGLNIDRVAKMKPEAVILHPGPMNRGVEIDASSADSARSLIVDQVANGVFVRMAVLYLLMAGSHELPENALDQERA</sequence>
<dbReference type="Pfam" id="PF02729">
    <property type="entry name" value="OTCace_N"/>
    <property type="match status" value="1"/>
</dbReference>
<keyword evidence="4" id="KW-0808">Transferase</keyword>
<evidence type="ECO:0000256" key="4">
    <source>
        <dbReference type="ARBA" id="ARBA00022679"/>
    </source>
</evidence>
<evidence type="ECO:0000313" key="10">
    <source>
        <dbReference type="EMBL" id="CAB4558801.1"/>
    </source>
</evidence>
<comment type="catalytic activity">
    <reaction evidence="7">
        <text>carbamoyl phosphate + L-aspartate = N-carbamoyl-L-aspartate + phosphate + H(+)</text>
        <dbReference type="Rhea" id="RHEA:20013"/>
        <dbReference type="ChEBI" id="CHEBI:15378"/>
        <dbReference type="ChEBI" id="CHEBI:29991"/>
        <dbReference type="ChEBI" id="CHEBI:32814"/>
        <dbReference type="ChEBI" id="CHEBI:43474"/>
        <dbReference type="ChEBI" id="CHEBI:58228"/>
        <dbReference type="EC" id="2.1.3.2"/>
    </reaction>
</comment>
<dbReference type="GO" id="GO:0006520">
    <property type="term" value="P:amino acid metabolic process"/>
    <property type="evidence" value="ECO:0007669"/>
    <property type="project" value="InterPro"/>
</dbReference>
<dbReference type="GO" id="GO:0005829">
    <property type="term" value="C:cytosol"/>
    <property type="evidence" value="ECO:0007669"/>
    <property type="project" value="TreeGrafter"/>
</dbReference>
<comment type="pathway">
    <text evidence="1">Pyrimidine metabolism; UMP biosynthesis via de novo pathway; (S)-dihydroorotate from bicarbonate: step 2/3.</text>
</comment>
<dbReference type="FunFam" id="3.40.50.1370:FF:000007">
    <property type="entry name" value="Aspartate carbamoyltransferase"/>
    <property type="match status" value="1"/>
</dbReference>
<dbReference type="InterPro" id="IPR006130">
    <property type="entry name" value="Asp/Orn_carbamoylTrfase"/>
</dbReference>
<keyword evidence="5" id="KW-0665">Pyrimidine biosynthesis</keyword>
<dbReference type="NCBIfam" id="NF002032">
    <property type="entry name" value="PRK00856.1"/>
    <property type="match status" value="1"/>
</dbReference>
<accession>A0A6J6D466</accession>
<feature type="domain" description="Aspartate/ornithine carbamoyltransferase carbamoyl-P binding" evidence="9">
    <location>
        <begin position="5"/>
        <end position="149"/>
    </location>
</feature>
<reference evidence="10" key="1">
    <citation type="submission" date="2020-05" db="EMBL/GenBank/DDBJ databases">
        <authorList>
            <person name="Chiriac C."/>
            <person name="Salcher M."/>
            <person name="Ghai R."/>
            <person name="Kavagutti S V."/>
        </authorList>
    </citation>
    <scope>NUCLEOTIDE SEQUENCE</scope>
</reference>
<dbReference type="PANTHER" id="PTHR45753">
    <property type="entry name" value="ORNITHINE CARBAMOYLTRANSFERASE, MITOCHONDRIAL"/>
    <property type="match status" value="1"/>
</dbReference>
<organism evidence="10">
    <name type="scientific">freshwater metagenome</name>
    <dbReference type="NCBI Taxonomy" id="449393"/>
    <lineage>
        <taxon>unclassified sequences</taxon>
        <taxon>metagenomes</taxon>
        <taxon>ecological metagenomes</taxon>
    </lineage>
</organism>
<feature type="domain" description="Aspartate/ornithine carbamoyltransferase Asp/Orn-binding" evidence="8">
    <location>
        <begin position="160"/>
        <end position="307"/>
    </location>
</feature>
<protein>
    <recommendedName>
        <fullName evidence="3">aspartate carbamoyltransferase</fullName>
        <ecNumber evidence="3">2.1.3.2</ecNumber>
    </recommendedName>
</protein>
<name>A0A6J6D466_9ZZZZ</name>
<dbReference type="InterPro" id="IPR006131">
    <property type="entry name" value="Asp_carbamoyltransf_Asp/Orn-bd"/>
</dbReference>
<evidence type="ECO:0000259" key="9">
    <source>
        <dbReference type="Pfam" id="PF02729"/>
    </source>
</evidence>
<dbReference type="GO" id="GO:0044205">
    <property type="term" value="P:'de novo' UMP biosynthetic process"/>
    <property type="evidence" value="ECO:0007669"/>
    <property type="project" value="UniProtKB-UniPathway"/>
</dbReference>
<dbReference type="InterPro" id="IPR036901">
    <property type="entry name" value="Asp/Orn_carbamoylTrfase_sf"/>
</dbReference>
<dbReference type="PRINTS" id="PR00100">
    <property type="entry name" value="AOTCASE"/>
</dbReference>
<dbReference type="EMBL" id="CAEZTJ010000001">
    <property type="protein sequence ID" value="CAB4558801.1"/>
    <property type="molecule type" value="Genomic_DNA"/>
</dbReference>
<evidence type="ECO:0000256" key="7">
    <source>
        <dbReference type="ARBA" id="ARBA00048859"/>
    </source>
</evidence>
<comment type="similarity">
    <text evidence="2">Belongs to the aspartate/ornithine carbamoyltransferase superfamily. ATCase family.</text>
</comment>
<dbReference type="InterPro" id="IPR002082">
    <property type="entry name" value="Asp_carbamoyltransf"/>
</dbReference>
<dbReference type="InterPro" id="IPR006132">
    <property type="entry name" value="Asp/Orn_carbamoyltranf_P-bd"/>
</dbReference>
<proteinExistence type="inferred from homology"/>
<dbReference type="UniPathway" id="UPA00070">
    <property type="reaction ID" value="UER00116"/>
</dbReference>
<dbReference type="GO" id="GO:0016597">
    <property type="term" value="F:amino acid binding"/>
    <property type="evidence" value="ECO:0007669"/>
    <property type="project" value="InterPro"/>
</dbReference>
<dbReference type="PROSITE" id="PS00097">
    <property type="entry name" value="CARBAMOYLTRANSFERASE"/>
    <property type="match status" value="1"/>
</dbReference>